<dbReference type="PROSITE" id="PS50011">
    <property type="entry name" value="PROTEIN_KINASE_DOM"/>
    <property type="match status" value="1"/>
</dbReference>
<dbReference type="InterPro" id="IPR050122">
    <property type="entry name" value="RTK"/>
</dbReference>
<dbReference type="InterPro" id="IPR000719">
    <property type="entry name" value="Prot_kinase_dom"/>
</dbReference>
<sequence>MQLYVTLACTLILCAAEREGGASATPANLSLASPRDSSGPIGPLCSKFANTTIPRPHTEGIISVYGERRDVAVYWSEGPARAAAALLLVTLRYKLRYTRIHLIEGPLDLCQFTTNINNQWKANKTEIFLTVAPTVAWNSSDTCPSWVDCYPPTDGFCGLGGPSLVVMGAAAAPVRVRTYVRWSAQARLLPECQHATSGIFYSNITVLNLCSFLSGNQHSGNVTMYTIATEKGALEECISFATDLKRVNLKNRTTLKKLVNDAPGSFLFHDWDMWQHVPGVEALSDWCASRRLSPDRDSEPVGVRAIHESLFKYAPPLLRFTQHFVPEPNDLREVLELEASRNDDKIEEAACDWANNNPKRLQQWLKRTKRFDHSMLAIVCKEDPLQGLDVYRNITIFMGKELWKVSKLSEFGVNVYLEAVNCSQPEEAGMKFKHFMDSTESYRAIGVVAARESALILAKEADMAHMPLVVYDVNTEGAHASVGHLGDLAAAFIKFFQENNWNRVAVLSESTSIAEELVRHLEDRLCIYNIEMSSNKTELALRKLEARRARVILLNMEIGAAEAVLNEASRLGMTPANKYAWVAREWKSAPLPAGMSVFTVSFSCNRGGQAVENTSLRLYFETLWQDAWPARAVSYVDALLTIVHGFVTLVRDYPQYRNDHNGQKALECFWKGLEKINASGVCQQLRYKGTALAEPLVFIDEWVESKPMLLAEWRIRHGKIVNITTYRQAYPHGRPVHDGSSRCIVQSGNCFTPDCHDVNIALGSIALVATLLFVPFVVQLARRAYRQRLDKIKSELGRSWLSHREQKSQALASYLVPREHLELREELGAGRSGRVHLALLRSPGRTLRAVAAKSLRNDAAPSEEGEFLREACTLVSLDHEHVVRLVGVCIGDPLLVLMEHAFFGDLLRYLRARRHLAEGADIEASSEGGDIGSEEAAHVSAEALTRLVREAAAALAYLAHRGLVHRDVRAANCLVDSRRSIKLGDFGMARETSEAGADGAAEYACRRRGMFPVLWMAPESLERGAFSAASDVWGLGVLAFEVVTLGARPYGACPPLRVLQLVTAGGRPRLPLDATAQTRGVTNACWRRVARERPTASELVAYLAEHPRALQPALALDYDEPDVDSGYGEPDVADSPDIFDGPSPDSATAFFPA</sequence>
<evidence type="ECO:0000256" key="5">
    <source>
        <dbReference type="ARBA" id="ARBA00051243"/>
    </source>
</evidence>
<dbReference type="Gene3D" id="1.10.510.10">
    <property type="entry name" value="Transferase(Phosphotransferase) domain 1"/>
    <property type="match status" value="1"/>
</dbReference>
<dbReference type="SMART" id="SM00219">
    <property type="entry name" value="TyrKc"/>
    <property type="match status" value="1"/>
</dbReference>
<dbReference type="InterPro" id="IPR001245">
    <property type="entry name" value="Ser-Thr/Tyr_kinase_cat_dom"/>
</dbReference>
<evidence type="ECO:0000256" key="3">
    <source>
        <dbReference type="ARBA" id="ARBA00022989"/>
    </source>
</evidence>
<dbReference type="PANTHER" id="PTHR24416">
    <property type="entry name" value="TYROSINE-PROTEIN KINASE RECEPTOR"/>
    <property type="match status" value="1"/>
</dbReference>
<feature type="chain" id="PRO_5037311579" description="Protein kinase domain-containing protein" evidence="8">
    <location>
        <begin position="17"/>
        <end position="1153"/>
    </location>
</feature>
<dbReference type="GO" id="GO:0043235">
    <property type="term" value="C:receptor complex"/>
    <property type="evidence" value="ECO:0007669"/>
    <property type="project" value="TreeGrafter"/>
</dbReference>
<dbReference type="GO" id="GO:0007169">
    <property type="term" value="P:cell surface receptor protein tyrosine kinase signaling pathway"/>
    <property type="evidence" value="ECO:0007669"/>
    <property type="project" value="TreeGrafter"/>
</dbReference>
<dbReference type="PANTHER" id="PTHR24416:SF611">
    <property type="entry name" value="TYROSINE-PROTEIN KINASE TRANSMEMBRANE RECEPTOR ROR"/>
    <property type="match status" value="1"/>
</dbReference>
<keyword evidence="3" id="KW-1133">Transmembrane helix</keyword>
<evidence type="ECO:0000313" key="11">
    <source>
        <dbReference type="Proteomes" id="UP000791440"/>
    </source>
</evidence>
<comment type="caution">
    <text evidence="10">The sequence shown here is derived from an EMBL/GenBank/DDBJ whole genome shotgun (WGS) entry which is preliminary data.</text>
</comment>
<feature type="binding site" evidence="6">
    <location>
        <position position="853"/>
    </location>
    <ligand>
        <name>ATP</name>
        <dbReference type="ChEBI" id="CHEBI:30616"/>
    </ligand>
</feature>
<comment type="catalytic activity">
    <reaction evidence="5">
        <text>L-tyrosyl-[protein] + ATP = O-phospho-L-tyrosyl-[protein] + ADP + H(+)</text>
        <dbReference type="Rhea" id="RHEA:10596"/>
        <dbReference type="Rhea" id="RHEA-COMP:10136"/>
        <dbReference type="Rhea" id="RHEA-COMP:20101"/>
        <dbReference type="ChEBI" id="CHEBI:15378"/>
        <dbReference type="ChEBI" id="CHEBI:30616"/>
        <dbReference type="ChEBI" id="CHEBI:46858"/>
        <dbReference type="ChEBI" id="CHEBI:61978"/>
        <dbReference type="ChEBI" id="CHEBI:456216"/>
        <dbReference type="EC" id="2.7.10.1"/>
    </reaction>
</comment>
<evidence type="ECO:0000256" key="7">
    <source>
        <dbReference type="SAM" id="MobiDB-lite"/>
    </source>
</evidence>
<dbReference type="PROSITE" id="PS00109">
    <property type="entry name" value="PROTEIN_KINASE_TYR"/>
    <property type="match status" value="1"/>
</dbReference>
<dbReference type="Gene3D" id="3.40.50.2300">
    <property type="match status" value="1"/>
</dbReference>
<reference evidence="10" key="1">
    <citation type="journal article" date="2016" name="Insect Biochem. Mol. Biol.">
        <title>Multifaceted biological insights from a draft genome sequence of the tobacco hornworm moth, Manduca sexta.</title>
        <authorList>
            <person name="Kanost M.R."/>
            <person name="Arrese E.L."/>
            <person name="Cao X."/>
            <person name="Chen Y.R."/>
            <person name="Chellapilla S."/>
            <person name="Goldsmith M.R."/>
            <person name="Grosse-Wilde E."/>
            <person name="Heckel D.G."/>
            <person name="Herndon N."/>
            <person name="Jiang H."/>
            <person name="Papanicolaou A."/>
            <person name="Qu J."/>
            <person name="Soulages J.L."/>
            <person name="Vogel H."/>
            <person name="Walters J."/>
            <person name="Waterhouse R.M."/>
            <person name="Ahn S.J."/>
            <person name="Almeida F.C."/>
            <person name="An C."/>
            <person name="Aqrawi P."/>
            <person name="Bretschneider A."/>
            <person name="Bryant W.B."/>
            <person name="Bucks S."/>
            <person name="Chao H."/>
            <person name="Chevignon G."/>
            <person name="Christen J.M."/>
            <person name="Clarke D.F."/>
            <person name="Dittmer N.T."/>
            <person name="Ferguson L.C.F."/>
            <person name="Garavelou S."/>
            <person name="Gordon K.H.J."/>
            <person name="Gunaratna R.T."/>
            <person name="Han Y."/>
            <person name="Hauser F."/>
            <person name="He Y."/>
            <person name="Heidel-Fischer H."/>
            <person name="Hirsh A."/>
            <person name="Hu Y."/>
            <person name="Jiang H."/>
            <person name="Kalra D."/>
            <person name="Klinner C."/>
            <person name="Konig C."/>
            <person name="Kovar C."/>
            <person name="Kroll A.R."/>
            <person name="Kuwar S.S."/>
            <person name="Lee S.L."/>
            <person name="Lehman R."/>
            <person name="Li K."/>
            <person name="Li Z."/>
            <person name="Liang H."/>
            <person name="Lovelace S."/>
            <person name="Lu Z."/>
            <person name="Mansfield J.H."/>
            <person name="McCulloch K.J."/>
            <person name="Mathew T."/>
            <person name="Morton B."/>
            <person name="Muzny D.M."/>
            <person name="Neunemann D."/>
            <person name="Ongeri F."/>
            <person name="Pauchet Y."/>
            <person name="Pu L.L."/>
            <person name="Pyrousis I."/>
            <person name="Rao X.J."/>
            <person name="Redding A."/>
            <person name="Roesel C."/>
            <person name="Sanchez-Gracia A."/>
            <person name="Schaack S."/>
            <person name="Shukla A."/>
            <person name="Tetreau G."/>
            <person name="Wang Y."/>
            <person name="Xiong G.H."/>
            <person name="Traut W."/>
            <person name="Walsh T.K."/>
            <person name="Worley K.C."/>
            <person name="Wu D."/>
            <person name="Wu W."/>
            <person name="Wu Y.Q."/>
            <person name="Zhang X."/>
            <person name="Zou Z."/>
            <person name="Zucker H."/>
            <person name="Briscoe A.D."/>
            <person name="Burmester T."/>
            <person name="Clem R.J."/>
            <person name="Feyereisen R."/>
            <person name="Grimmelikhuijzen C.J.P."/>
            <person name="Hamodrakas S.J."/>
            <person name="Hansson B.S."/>
            <person name="Huguet E."/>
            <person name="Jermiin L.S."/>
            <person name="Lan Q."/>
            <person name="Lehman H.K."/>
            <person name="Lorenzen M."/>
            <person name="Merzendorfer H."/>
            <person name="Michalopoulos I."/>
            <person name="Morton D.B."/>
            <person name="Muthukrishnan S."/>
            <person name="Oakeshott J.G."/>
            <person name="Palmer W."/>
            <person name="Park Y."/>
            <person name="Passarelli A.L."/>
            <person name="Rozas J."/>
            <person name="Schwartz L.M."/>
            <person name="Smith W."/>
            <person name="Southgate A."/>
            <person name="Vilcinskas A."/>
            <person name="Vogt R."/>
            <person name="Wang P."/>
            <person name="Werren J."/>
            <person name="Yu X.Q."/>
            <person name="Zhou J.J."/>
            <person name="Brown S.J."/>
            <person name="Scherer S.E."/>
            <person name="Richards S."/>
            <person name="Blissard G.W."/>
        </authorList>
    </citation>
    <scope>NUCLEOTIDE SEQUENCE</scope>
</reference>
<feature type="signal peptide" evidence="8">
    <location>
        <begin position="1"/>
        <end position="16"/>
    </location>
</feature>
<keyword evidence="4" id="KW-0472">Membrane</keyword>
<evidence type="ECO:0000313" key="10">
    <source>
        <dbReference type="EMBL" id="KAG6457920.1"/>
    </source>
</evidence>
<dbReference type="GO" id="GO:0004714">
    <property type="term" value="F:transmembrane receptor protein tyrosine kinase activity"/>
    <property type="evidence" value="ECO:0007669"/>
    <property type="project" value="UniProtKB-EC"/>
</dbReference>
<keyword evidence="2" id="KW-0812">Transmembrane</keyword>
<dbReference type="InterPro" id="IPR008266">
    <property type="entry name" value="Tyr_kinase_AS"/>
</dbReference>
<dbReference type="InterPro" id="IPR011009">
    <property type="entry name" value="Kinase-like_dom_sf"/>
</dbReference>
<evidence type="ECO:0000256" key="1">
    <source>
        <dbReference type="ARBA" id="ARBA00004167"/>
    </source>
</evidence>
<dbReference type="GO" id="GO:0005524">
    <property type="term" value="F:ATP binding"/>
    <property type="evidence" value="ECO:0007669"/>
    <property type="project" value="UniProtKB-UniRule"/>
</dbReference>
<evidence type="ECO:0000256" key="4">
    <source>
        <dbReference type="ARBA" id="ARBA00023136"/>
    </source>
</evidence>
<dbReference type="OrthoDB" id="4062651at2759"/>
<dbReference type="InterPro" id="IPR001828">
    <property type="entry name" value="ANF_lig-bd_rcpt"/>
</dbReference>
<dbReference type="InterPro" id="IPR017441">
    <property type="entry name" value="Protein_kinase_ATP_BS"/>
</dbReference>
<dbReference type="CDD" id="cd00192">
    <property type="entry name" value="PTKc"/>
    <property type="match status" value="1"/>
</dbReference>
<dbReference type="AlphaFoldDB" id="A0A921ZHM7"/>
<dbReference type="GO" id="GO:0005886">
    <property type="term" value="C:plasma membrane"/>
    <property type="evidence" value="ECO:0007669"/>
    <property type="project" value="TreeGrafter"/>
</dbReference>
<protein>
    <recommendedName>
        <fullName evidence="9">Protein kinase domain-containing protein</fullName>
    </recommendedName>
</protein>
<comment type="subcellular location">
    <subcellularLocation>
        <location evidence="1">Membrane</location>
        <topology evidence="1">Single-pass membrane protein</topology>
    </subcellularLocation>
</comment>
<dbReference type="Proteomes" id="UP000791440">
    <property type="component" value="Unassembled WGS sequence"/>
</dbReference>
<evidence type="ECO:0000256" key="2">
    <source>
        <dbReference type="ARBA" id="ARBA00022692"/>
    </source>
</evidence>
<keyword evidence="8" id="KW-0732">Signal</keyword>
<reference evidence="10" key="2">
    <citation type="submission" date="2020-12" db="EMBL/GenBank/DDBJ databases">
        <authorList>
            <person name="Kanost M."/>
        </authorList>
    </citation>
    <scope>NUCLEOTIDE SEQUENCE</scope>
</reference>
<dbReference type="Pfam" id="PF01094">
    <property type="entry name" value="ANF_receptor"/>
    <property type="match status" value="1"/>
</dbReference>
<dbReference type="Gene3D" id="3.30.200.20">
    <property type="entry name" value="Phosphorylase Kinase, domain 1"/>
    <property type="match status" value="1"/>
</dbReference>
<dbReference type="PROSITE" id="PS00107">
    <property type="entry name" value="PROTEIN_KINASE_ATP"/>
    <property type="match status" value="1"/>
</dbReference>
<proteinExistence type="predicted"/>
<gene>
    <name evidence="10" type="ORF">O3G_MSEX010557</name>
</gene>
<dbReference type="SUPFAM" id="SSF53822">
    <property type="entry name" value="Periplasmic binding protein-like I"/>
    <property type="match status" value="1"/>
</dbReference>
<dbReference type="PRINTS" id="PR00109">
    <property type="entry name" value="TYRKINASE"/>
</dbReference>
<organism evidence="10 11">
    <name type="scientific">Manduca sexta</name>
    <name type="common">Tobacco hawkmoth</name>
    <name type="synonym">Tobacco hornworm</name>
    <dbReference type="NCBI Taxonomy" id="7130"/>
    <lineage>
        <taxon>Eukaryota</taxon>
        <taxon>Metazoa</taxon>
        <taxon>Ecdysozoa</taxon>
        <taxon>Arthropoda</taxon>
        <taxon>Hexapoda</taxon>
        <taxon>Insecta</taxon>
        <taxon>Pterygota</taxon>
        <taxon>Neoptera</taxon>
        <taxon>Endopterygota</taxon>
        <taxon>Lepidoptera</taxon>
        <taxon>Glossata</taxon>
        <taxon>Ditrysia</taxon>
        <taxon>Bombycoidea</taxon>
        <taxon>Sphingidae</taxon>
        <taxon>Sphinginae</taxon>
        <taxon>Sphingini</taxon>
        <taxon>Manduca</taxon>
    </lineage>
</organism>
<evidence type="ECO:0000259" key="9">
    <source>
        <dbReference type="PROSITE" id="PS50011"/>
    </source>
</evidence>
<evidence type="ECO:0000256" key="6">
    <source>
        <dbReference type="PROSITE-ProRule" id="PRU10141"/>
    </source>
</evidence>
<dbReference type="InterPro" id="IPR020635">
    <property type="entry name" value="Tyr_kinase_cat_dom"/>
</dbReference>
<dbReference type="SMART" id="SM00220">
    <property type="entry name" value="S_TKc"/>
    <property type="match status" value="1"/>
</dbReference>
<feature type="domain" description="Protein kinase" evidence="9">
    <location>
        <begin position="821"/>
        <end position="1109"/>
    </location>
</feature>
<dbReference type="SUPFAM" id="SSF56112">
    <property type="entry name" value="Protein kinase-like (PK-like)"/>
    <property type="match status" value="1"/>
</dbReference>
<keyword evidence="6" id="KW-0547">Nucleotide-binding</keyword>
<dbReference type="Pfam" id="PF07714">
    <property type="entry name" value="PK_Tyr_Ser-Thr"/>
    <property type="match status" value="1"/>
</dbReference>
<name>A0A921ZHM7_MANSE</name>
<dbReference type="InterPro" id="IPR028082">
    <property type="entry name" value="Peripla_BP_I"/>
</dbReference>
<accession>A0A921ZHM7</accession>
<keyword evidence="6" id="KW-0067">ATP-binding</keyword>
<evidence type="ECO:0000256" key="8">
    <source>
        <dbReference type="SAM" id="SignalP"/>
    </source>
</evidence>
<feature type="region of interest" description="Disordered" evidence="7">
    <location>
        <begin position="1120"/>
        <end position="1153"/>
    </location>
</feature>
<dbReference type="EMBL" id="JH668562">
    <property type="protein sequence ID" value="KAG6457920.1"/>
    <property type="molecule type" value="Genomic_DNA"/>
</dbReference>
<keyword evidence="11" id="KW-1185">Reference proteome</keyword>